<reference evidence="1 2" key="1">
    <citation type="submission" date="2018-11" db="EMBL/GenBank/DDBJ databases">
        <title>Complete genome sequence of Nocardioides baekrokdamisoli strain KCTC 39748.</title>
        <authorList>
            <person name="Kang S.W."/>
            <person name="Lee K.C."/>
            <person name="Kim K.K."/>
            <person name="Kim J.S."/>
            <person name="Kim D.S."/>
            <person name="Ko S.H."/>
            <person name="Yang S.H."/>
            <person name="Shin Y.K."/>
            <person name="Lee J.S."/>
        </authorList>
    </citation>
    <scope>NUCLEOTIDE SEQUENCE [LARGE SCALE GENOMIC DNA]</scope>
    <source>
        <strain evidence="1 2">KCTC 39748</strain>
    </source>
</reference>
<keyword evidence="2" id="KW-1185">Reference proteome</keyword>
<evidence type="ECO:0000313" key="2">
    <source>
        <dbReference type="Proteomes" id="UP000271573"/>
    </source>
</evidence>
<dbReference type="RefSeq" id="WP_125567160.1">
    <property type="nucleotide sequence ID" value="NZ_AP019307.1"/>
</dbReference>
<organism evidence="1 2">
    <name type="scientific">Nocardioides baekrokdamisoli</name>
    <dbReference type="NCBI Taxonomy" id="1804624"/>
    <lineage>
        <taxon>Bacteria</taxon>
        <taxon>Bacillati</taxon>
        <taxon>Actinomycetota</taxon>
        <taxon>Actinomycetes</taxon>
        <taxon>Propionibacteriales</taxon>
        <taxon>Nocardioidaceae</taxon>
        <taxon>Nocardioides</taxon>
    </lineage>
</organism>
<dbReference type="SUPFAM" id="SSF55144">
    <property type="entry name" value="LigT-like"/>
    <property type="match status" value="1"/>
</dbReference>
<dbReference type="Pfam" id="PF13563">
    <property type="entry name" value="2_5_RNA_ligase2"/>
    <property type="match status" value="1"/>
</dbReference>
<evidence type="ECO:0000313" key="1">
    <source>
        <dbReference type="EMBL" id="BBH16627.1"/>
    </source>
</evidence>
<protein>
    <submittedName>
        <fullName evidence="1">Phosphoesterase</fullName>
    </submittedName>
</protein>
<dbReference type="OrthoDB" id="358773at2"/>
<gene>
    <name evidence="1" type="ORF">Back2_09140</name>
</gene>
<name>A0A3G9ICG5_9ACTN</name>
<dbReference type="Proteomes" id="UP000271573">
    <property type="component" value="Chromosome"/>
</dbReference>
<dbReference type="AlphaFoldDB" id="A0A3G9ICG5"/>
<dbReference type="InterPro" id="IPR050580">
    <property type="entry name" value="2H_phosphoesterase_YjcG-like"/>
</dbReference>
<dbReference type="Gene3D" id="3.90.1140.10">
    <property type="entry name" value="Cyclic phosphodiesterase"/>
    <property type="match status" value="1"/>
</dbReference>
<proteinExistence type="predicted"/>
<dbReference type="PANTHER" id="PTHR40037">
    <property type="entry name" value="PHOSPHOESTERASE YJCG-RELATED"/>
    <property type="match status" value="1"/>
</dbReference>
<dbReference type="InterPro" id="IPR009097">
    <property type="entry name" value="Cyclic_Pdiesterase"/>
</dbReference>
<dbReference type="PANTHER" id="PTHR40037:SF1">
    <property type="entry name" value="PHOSPHOESTERASE SAOUHSC_00951-RELATED"/>
    <property type="match status" value="1"/>
</dbReference>
<dbReference type="KEGG" id="nbe:Back2_09140"/>
<sequence length="168" mass="17823">MPTIGVTIAVPEPWRTQLHDYRSAWDPEGASIPAHITLLPPTDIEESYLPEVVRHLGAIASTTAPFEVHLAGTETFRPVSPVVFVAVAGGVDALEALAGQVVRGPLGLDLNYPYHPHVTVAHDVPEETLDEAVAQLGDFDAVFTVAEIRLSVLSADGWAPTDAFGLAG</sequence>
<dbReference type="EMBL" id="AP019307">
    <property type="protein sequence ID" value="BBH16627.1"/>
    <property type="molecule type" value="Genomic_DNA"/>
</dbReference>
<accession>A0A3G9ICG5</accession>